<comment type="caution">
    <text evidence="9">The sequence shown here is derived from an EMBL/GenBank/DDBJ whole genome shotgun (WGS) entry which is preliminary data.</text>
</comment>
<dbReference type="Proteomes" id="UP000265341">
    <property type="component" value="Unassembled WGS sequence"/>
</dbReference>
<dbReference type="InterPro" id="IPR035906">
    <property type="entry name" value="MetI-like_sf"/>
</dbReference>
<name>A0A399EZM0_9DEIN</name>
<protein>
    <submittedName>
        <fullName evidence="9">Riboflavin transport system permease protein RibX</fullName>
    </submittedName>
</protein>
<dbReference type="Pfam" id="PF00528">
    <property type="entry name" value="BPD_transp_1"/>
    <property type="match status" value="1"/>
</dbReference>
<feature type="transmembrane region" description="Helical" evidence="7">
    <location>
        <begin position="16"/>
        <end position="39"/>
    </location>
</feature>
<dbReference type="PANTHER" id="PTHR30151">
    <property type="entry name" value="ALKANE SULFONATE ABC TRANSPORTER-RELATED, MEMBRANE SUBUNIT"/>
    <property type="match status" value="1"/>
</dbReference>
<organism evidence="9 10">
    <name type="scientific">Calidithermus roseus</name>
    <dbReference type="NCBI Taxonomy" id="1644118"/>
    <lineage>
        <taxon>Bacteria</taxon>
        <taxon>Thermotogati</taxon>
        <taxon>Deinococcota</taxon>
        <taxon>Deinococci</taxon>
        <taxon>Thermales</taxon>
        <taxon>Thermaceae</taxon>
        <taxon>Calidithermus</taxon>
    </lineage>
</organism>
<feature type="transmembrane region" description="Helical" evidence="7">
    <location>
        <begin position="294"/>
        <end position="316"/>
    </location>
</feature>
<dbReference type="CDD" id="cd06261">
    <property type="entry name" value="TM_PBP2"/>
    <property type="match status" value="1"/>
</dbReference>
<dbReference type="GO" id="GO:0005886">
    <property type="term" value="C:plasma membrane"/>
    <property type="evidence" value="ECO:0007669"/>
    <property type="project" value="UniProtKB-SubCell"/>
</dbReference>
<evidence type="ECO:0000256" key="4">
    <source>
        <dbReference type="ARBA" id="ARBA00022692"/>
    </source>
</evidence>
<reference evidence="9 10" key="1">
    <citation type="submission" date="2018-08" db="EMBL/GenBank/DDBJ databases">
        <title>Meiothermus roseus NBRC 110900 genome sequencing project.</title>
        <authorList>
            <person name="Da Costa M.S."/>
            <person name="Albuquerque L."/>
            <person name="Raposo P."/>
            <person name="Froufe H.J.C."/>
            <person name="Barroso C.S."/>
            <person name="Egas C."/>
        </authorList>
    </citation>
    <scope>NUCLEOTIDE SEQUENCE [LARGE SCALE GENOMIC DNA]</scope>
    <source>
        <strain evidence="9 10">NBRC 110900</strain>
    </source>
</reference>
<feature type="transmembrane region" description="Helical" evidence="7">
    <location>
        <begin position="79"/>
        <end position="100"/>
    </location>
</feature>
<evidence type="ECO:0000313" key="10">
    <source>
        <dbReference type="Proteomes" id="UP000265341"/>
    </source>
</evidence>
<evidence type="ECO:0000256" key="2">
    <source>
        <dbReference type="ARBA" id="ARBA00022448"/>
    </source>
</evidence>
<keyword evidence="4 7" id="KW-0812">Transmembrane</keyword>
<keyword evidence="2" id="KW-0813">Transport</keyword>
<evidence type="ECO:0000256" key="3">
    <source>
        <dbReference type="ARBA" id="ARBA00022475"/>
    </source>
</evidence>
<feature type="transmembrane region" description="Helical" evidence="7">
    <location>
        <begin position="140"/>
        <end position="161"/>
    </location>
</feature>
<dbReference type="GO" id="GO:0055085">
    <property type="term" value="P:transmembrane transport"/>
    <property type="evidence" value="ECO:0007669"/>
    <property type="project" value="InterPro"/>
</dbReference>
<accession>A0A399EZM0</accession>
<evidence type="ECO:0000256" key="5">
    <source>
        <dbReference type="ARBA" id="ARBA00022989"/>
    </source>
</evidence>
<dbReference type="Gene3D" id="1.10.3720.10">
    <property type="entry name" value="MetI-like"/>
    <property type="match status" value="1"/>
</dbReference>
<evidence type="ECO:0000259" key="8">
    <source>
        <dbReference type="Pfam" id="PF00528"/>
    </source>
</evidence>
<evidence type="ECO:0000256" key="6">
    <source>
        <dbReference type="ARBA" id="ARBA00023136"/>
    </source>
</evidence>
<dbReference type="SUPFAM" id="SSF161098">
    <property type="entry name" value="MetI-like"/>
    <property type="match status" value="1"/>
</dbReference>
<feature type="transmembrane region" description="Helical" evidence="7">
    <location>
        <begin position="250"/>
        <end position="273"/>
    </location>
</feature>
<gene>
    <name evidence="9" type="primary">ribX_1</name>
    <name evidence="9" type="ORF">Mrose_01166</name>
</gene>
<keyword evidence="6 7" id="KW-0472">Membrane</keyword>
<dbReference type="RefSeq" id="WP_119276491.1">
    <property type="nucleotide sequence ID" value="NZ_QWLA01000016.1"/>
</dbReference>
<feature type="domain" description="ABC transmembrane type-1" evidence="8">
    <location>
        <begin position="148"/>
        <end position="321"/>
    </location>
</feature>
<evidence type="ECO:0000256" key="7">
    <source>
        <dbReference type="SAM" id="Phobius"/>
    </source>
</evidence>
<dbReference type="OrthoDB" id="9804353at2"/>
<dbReference type="AlphaFoldDB" id="A0A399EZM0"/>
<evidence type="ECO:0000256" key="1">
    <source>
        <dbReference type="ARBA" id="ARBA00004651"/>
    </source>
</evidence>
<feature type="transmembrane region" description="Helical" evidence="7">
    <location>
        <begin position="51"/>
        <end position="73"/>
    </location>
</feature>
<dbReference type="EMBL" id="QWLA01000016">
    <property type="protein sequence ID" value="RIH87771.1"/>
    <property type="molecule type" value="Genomic_DNA"/>
</dbReference>
<comment type="subcellular location">
    <subcellularLocation>
        <location evidence="1">Cell membrane</location>
        <topology evidence="1">Multi-pass membrane protein</topology>
    </subcellularLocation>
</comment>
<dbReference type="InterPro" id="IPR000515">
    <property type="entry name" value="MetI-like"/>
</dbReference>
<keyword evidence="10" id="KW-1185">Reference proteome</keyword>
<dbReference type="PANTHER" id="PTHR30151:SF20">
    <property type="entry name" value="ABC TRANSPORTER PERMEASE PROTEIN HI_0355-RELATED"/>
    <property type="match status" value="1"/>
</dbReference>
<feature type="transmembrane region" description="Helical" evidence="7">
    <location>
        <begin position="167"/>
        <end position="187"/>
    </location>
</feature>
<evidence type="ECO:0000313" key="9">
    <source>
        <dbReference type="EMBL" id="RIH87771.1"/>
    </source>
</evidence>
<sequence length="329" mass="35394">MEALKVGRPSPAARPLPWLGVAAVGLGFALLALFTWSWWDRSDLAGTGQKLLILAGFAAAAYGVARVANFVAAVRTGPLVGFIPAGLTLALLLLTVEALLRAYQVPAGLIPTPTRVFATLWAVRDVLLQDAYQTVVLEAFTGYLIGCGLGVVTALLVSRFVFLERGFLPYATAFSSIPIVALAPVLVKMMGLEWPSKAAIVAITVFFPVVVGTFRGLTEVSPLSLDLMRSYAASNAQQYWWLRIPNALPFIFNALKLGTTLAMIGSIVGEFFGAGGQGLGFRIQIEAGRFGFDIVWSAIIVASVIGIAWYGLVAWLERRMTGWHVSFRE</sequence>
<proteinExistence type="predicted"/>
<keyword evidence="5 7" id="KW-1133">Transmembrane helix</keyword>
<keyword evidence="3" id="KW-1003">Cell membrane</keyword>
<feature type="transmembrane region" description="Helical" evidence="7">
    <location>
        <begin position="199"/>
        <end position="218"/>
    </location>
</feature>